<keyword evidence="4" id="KW-0479">Metal-binding</keyword>
<dbReference type="CDD" id="cd03499">
    <property type="entry name" value="SQR_TypeC_SdhC"/>
    <property type="match status" value="1"/>
</dbReference>
<dbReference type="GO" id="GO:0005739">
    <property type="term" value="C:mitochondrion"/>
    <property type="evidence" value="ECO:0007669"/>
    <property type="project" value="GOC"/>
</dbReference>
<dbReference type="GO" id="GO:0006099">
    <property type="term" value="P:tricarboxylic acid cycle"/>
    <property type="evidence" value="ECO:0007669"/>
    <property type="project" value="InterPro"/>
</dbReference>
<dbReference type="InterPro" id="IPR014314">
    <property type="entry name" value="Succ_DH_cytb556"/>
</dbReference>
<keyword evidence="6" id="KW-0408">Iron</keyword>
<dbReference type="GO" id="GO:0046872">
    <property type="term" value="F:metal ion binding"/>
    <property type="evidence" value="ECO:0007669"/>
    <property type="project" value="UniProtKB-KW"/>
</dbReference>
<dbReference type="SUPFAM" id="SSF81343">
    <property type="entry name" value="Fumarate reductase respiratory complex transmembrane subunits"/>
    <property type="match status" value="1"/>
</dbReference>
<keyword evidence="10" id="KW-1185">Reference proteome</keyword>
<dbReference type="GO" id="GO:0016020">
    <property type="term" value="C:membrane"/>
    <property type="evidence" value="ECO:0007669"/>
    <property type="project" value="UniProtKB-SubCell"/>
</dbReference>
<evidence type="ECO:0000256" key="3">
    <source>
        <dbReference type="ARBA" id="ARBA00022692"/>
    </source>
</evidence>
<dbReference type="EMBL" id="BEYU01000010">
    <property type="protein sequence ID" value="GBG25025.1"/>
    <property type="molecule type" value="Genomic_DNA"/>
</dbReference>
<dbReference type="GO" id="GO:0009055">
    <property type="term" value="F:electron transfer activity"/>
    <property type="evidence" value="ECO:0007669"/>
    <property type="project" value="InterPro"/>
</dbReference>
<dbReference type="InterPro" id="IPR034804">
    <property type="entry name" value="SQR/QFR_C/D"/>
</dbReference>
<evidence type="ECO:0000256" key="7">
    <source>
        <dbReference type="ARBA" id="ARBA00023136"/>
    </source>
</evidence>
<evidence type="ECO:0000256" key="8">
    <source>
        <dbReference type="SAM" id="Phobius"/>
    </source>
</evidence>
<dbReference type="PANTHER" id="PTHR10978">
    <property type="entry name" value="SUCCINATE DEHYDROGENASE CYTOCHROME B560 SUBUNIT"/>
    <property type="match status" value="1"/>
</dbReference>
<dbReference type="Gene3D" id="1.20.1300.10">
    <property type="entry name" value="Fumarate reductase/succinate dehydrogenase, transmembrane subunit"/>
    <property type="match status" value="1"/>
</dbReference>
<evidence type="ECO:0000256" key="6">
    <source>
        <dbReference type="ARBA" id="ARBA00023004"/>
    </source>
</evidence>
<feature type="transmembrane region" description="Helical" evidence="8">
    <location>
        <begin position="53"/>
        <end position="83"/>
    </location>
</feature>
<proteinExistence type="predicted"/>
<accession>A0A2R5G3B6</accession>
<protein>
    <submittedName>
        <fullName evidence="9">Succinate dehydrogenase cytochrome b560 subunit, mitochondrial</fullName>
    </submittedName>
</protein>
<evidence type="ECO:0000256" key="1">
    <source>
        <dbReference type="ARBA" id="ARBA00004370"/>
    </source>
</evidence>
<dbReference type="InterPro" id="IPR000701">
    <property type="entry name" value="SuccDH_FuR_B_TM-su"/>
</dbReference>
<sequence>MLARQTPMVRGLAAACAGRNTLTAARKPLATQMTHVTDLSTSSKDERPVSPHILIYAWPLAAISSVTTRVTGGLLAVGVYGIGIGSLLGGDMPATMASLGASGLGPLVKLSVAFPLSYHFLGATRHFYWEKFPEGLNVDSQRMSSIGIFAGSGLISFILMFL</sequence>
<dbReference type="PANTHER" id="PTHR10978:SF5">
    <property type="entry name" value="SUCCINATE DEHYDROGENASE CYTOCHROME B560 SUBUNIT, MITOCHONDRIAL"/>
    <property type="match status" value="1"/>
</dbReference>
<dbReference type="InParanoid" id="A0A2R5G3B6"/>
<feature type="transmembrane region" description="Helical" evidence="8">
    <location>
        <begin position="103"/>
        <end position="122"/>
    </location>
</feature>
<comment type="caution">
    <text evidence="9">The sequence shown here is derived from an EMBL/GenBank/DDBJ whole genome shotgun (WGS) entry which is preliminary data.</text>
</comment>
<evidence type="ECO:0000256" key="2">
    <source>
        <dbReference type="ARBA" id="ARBA00022617"/>
    </source>
</evidence>
<evidence type="ECO:0000256" key="5">
    <source>
        <dbReference type="ARBA" id="ARBA00022989"/>
    </source>
</evidence>
<comment type="subcellular location">
    <subcellularLocation>
        <location evidence="1">Membrane</location>
    </subcellularLocation>
</comment>
<dbReference type="Pfam" id="PF01127">
    <property type="entry name" value="Sdh_cyt"/>
    <property type="match status" value="1"/>
</dbReference>
<keyword evidence="5 8" id="KW-1133">Transmembrane helix</keyword>
<feature type="transmembrane region" description="Helical" evidence="8">
    <location>
        <begin position="143"/>
        <end position="161"/>
    </location>
</feature>
<keyword evidence="7 8" id="KW-0472">Membrane</keyword>
<reference evidence="9 10" key="1">
    <citation type="submission" date="2017-12" db="EMBL/GenBank/DDBJ databases">
        <title>Sequencing, de novo assembly and annotation of complete genome of a new Thraustochytrid species, strain FCC1311.</title>
        <authorList>
            <person name="Sedici K."/>
            <person name="Godart F."/>
            <person name="Aiese Cigliano R."/>
            <person name="Sanseverino W."/>
            <person name="Barakat M."/>
            <person name="Ortet P."/>
            <person name="Marechal E."/>
            <person name="Cagnac O."/>
            <person name="Amato A."/>
        </authorList>
    </citation>
    <scope>NUCLEOTIDE SEQUENCE [LARGE SCALE GENOMIC DNA]</scope>
</reference>
<dbReference type="AlphaFoldDB" id="A0A2R5G3B6"/>
<dbReference type="GO" id="GO:0006121">
    <property type="term" value="P:mitochondrial electron transport, succinate to ubiquinone"/>
    <property type="evidence" value="ECO:0007669"/>
    <property type="project" value="TreeGrafter"/>
</dbReference>
<name>A0A2R5G3B6_9STRA</name>
<dbReference type="Proteomes" id="UP000241890">
    <property type="component" value="Unassembled WGS sequence"/>
</dbReference>
<keyword evidence="3 8" id="KW-0812">Transmembrane</keyword>
<evidence type="ECO:0000256" key="4">
    <source>
        <dbReference type="ARBA" id="ARBA00022723"/>
    </source>
</evidence>
<evidence type="ECO:0000313" key="10">
    <source>
        <dbReference type="Proteomes" id="UP000241890"/>
    </source>
</evidence>
<dbReference type="OrthoDB" id="588261at2759"/>
<organism evidence="9 10">
    <name type="scientific">Hondaea fermentalgiana</name>
    <dbReference type="NCBI Taxonomy" id="2315210"/>
    <lineage>
        <taxon>Eukaryota</taxon>
        <taxon>Sar</taxon>
        <taxon>Stramenopiles</taxon>
        <taxon>Bigyra</taxon>
        <taxon>Labyrinthulomycetes</taxon>
        <taxon>Thraustochytrida</taxon>
        <taxon>Thraustochytriidae</taxon>
        <taxon>Hondaea</taxon>
    </lineage>
</organism>
<gene>
    <name evidence="9" type="ORF">FCC1311_012422</name>
</gene>
<keyword evidence="2" id="KW-0349">Heme</keyword>
<evidence type="ECO:0000313" key="9">
    <source>
        <dbReference type="EMBL" id="GBG25025.1"/>
    </source>
</evidence>